<dbReference type="EMBL" id="BSXT01000663">
    <property type="protein sequence ID" value="GMF32016.1"/>
    <property type="molecule type" value="Genomic_DNA"/>
</dbReference>
<feature type="signal peptide" evidence="2">
    <location>
        <begin position="1"/>
        <end position="18"/>
    </location>
</feature>
<gene>
    <name evidence="3" type="ORF">Pfra01_000750000</name>
</gene>
<feature type="compositionally biased region" description="Low complexity" evidence="1">
    <location>
        <begin position="102"/>
        <end position="114"/>
    </location>
</feature>
<organism evidence="3 4">
    <name type="scientific">Phytophthora fragariaefolia</name>
    <dbReference type="NCBI Taxonomy" id="1490495"/>
    <lineage>
        <taxon>Eukaryota</taxon>
        <taxon>Sar</taxon>
        <taxon>Stramenopiles</taxon>
        <taxon>Oomycota</taxon>
        <taxon>Peronosporomycetes</taxon>
        <taxon>Peronosporales</taxon>
        <taxon>Peronosporaceae</taxon>
        <taxon>Phytophthora</taxon>
    </lineage>
</organism>
<accession>A0A9W6X5M3</accession>
<feature type="region of interest" description="Disordered" evidence="1">
    <location>
        <begin position="496"/>
        <end position="558"/>
    </location>
</feature>
<keyword evidence="4" id="KW-1185">Reference proteome</keyword>
<feature type="compositionally biased region" description="Basic and acidic residues" evidence="1">
    <location>
        <begin position="288"/>
        <end position="302"/>
    </location>
</feature>
<feature type="compositionally biased region" description="Low complexity" evidence="1">
    <location>
        <begin position="351"/>
        <end position="361"/>
    </location>
</feature>
<protein>
    <submittedName>
        <fullName evidence="3">Unnamed protein product</fullName>
    </submittedName>
</protein>
<sequence>MLRLLAVALIEWRQLVVGAKFKIDPIRVVQEVSGRPPILEYHVDDTEGDLLLTEHEFDLLGRKYVLRLRITGLRSVRSIEESSTGEPNSKRRQCHPPREDLLTSLPSVLPSSSSSRVESIQDARTFSSQNVDTLPSQVGTPDGSLLIANTSGSYAPGTVLRDLRQGRSVPVQDVPDVAALIQAACAEAARVERERLEALAPQHIQQQKAEDDERHDAERAAWAQQAQVGLEVQQQSLPEKLKAAEAARIQELVKSEGVKRETNASAAATAPKFTKTQGARTDAACPKQEPKNKAAPKPDARMSGRNSKPSKNKRPDRDLSPDGSDSNSDSDEDASDSSSSNDSSGEEARSSTKTSSKTKEGSTLLTVRPYVNLNSLEKFDEKVAIGDRKSSWEHFLNMTEQGGRTDKVKLSELRMKMSSGHWNWRGQLPRHVQADWKNPPREFRHKHLKTRTSESERYFTMKQKSGVTPLDFLYRLNEAAAKAGMKFKSPVTKRAQHISDEDLAQVGDYDTSPPNPRDFRADNVHPGRIKPGRPGRAYVVQSDAKSQAAQDGHERFDDEVEAIETGTPEATALPHSVFE</sequence>
<name>A0A9W6X5M3_9STRA</name>
<feature type="region of interest" description="Disordered" evidence="1">
    <location>
        <begin position="257"/>
        <end position="361"/>
    </location>
</feature>
<evidence type="ECO:0000256" key="1">
    <source>
        <dbReference type="SAM" id="MobiDB-lite"/>
    </source>
</evidence>
<dbReference type="OrthoDB" id="128814at2759"/>
<evidence type="ECO:0000313" key="3">
    <source>
        <dbReference type="EMBL" id="GMF32016.1"/>
    </source>
</evidence>
<dbReference type="Proteomes" id="UP001165121">
    <property type="component" value="Unassembled WGS sequence"/>
</dbReference>
<dbReference type="AlphaFoldDB" id="A0A9W6X5M3"/>
<feature type="chain" id="PRO_5040782764" evidence="2">
    <location>
        <begin position="19"/>
        <end position="579"/>
    </location>
</feature>
<reference evidence="3" key="1">
    <citation type="submission" date="2023-04" db="EMBL/GenBank/DDBJ databases">
        <title>Phytophthora fragariaefolia NBRC 109709.</title>
        <authorList>
            <person name="Ichikawa N."/>
            <person name="Sato H."/>
            <person name="Tonouchi N."/>
        </authorList>
    </citation>
    <scope>NUCLEOTIDE SEQUENCE</scope>
    <source>
        <strain evidence="3">NBRC 109709</strain>
    </source>
</reference>
<feature type="region of interest" description="Disordered" evidence="1">
    <location>
        <begin position="77"/>
        <end position="114"/>
    </location>
</feature>
<evidence type="ECO:0000256" key="2">
    <source>
        <dbReference type="SAM" id="SignalP"/>
    </source>
</evidence>
<evidence type="ECO:0000313" key="4">
    <source>
        <dbReference type="Proteomes" id="UP001165121"/>
    </source>
</evidence>
<proteinExistence type="predicted"/>
<keyword evidence="2" id="KW-0732">Signal</keyword>
<comment type="caution">
    <text evidence="3">The sequence shown here is derived from an EMBL/GenBank/DDBJ whole genome shotgun (WGS) entry which is preliminary data.</text>
</comment>